<dbReference type="InterPro" id="IPR051531">
    <property type="entry name" value="N-acetyltransferase"/>
</dbReference>
<dbReference type="Proteomes" id="UP000737402">
    <property type="component" value="Unassembled WGS sequence"/>
</dbReference>
<accession>A0ABS2P5M2</accession>
<dbReference type="PROSITE" id="PS51186">
    <property type="entry name" value="GNAT"/>
    <property type="match status" value="1"/>
</dbReference>
<dbReference type="PANTHER" id="PTHR43792">
    <property type="entry name" value="GNAT FAMILY, PUTATIVE (AFU_ORTHOLOGUE AFUA_3G00765)-RELATED-RELATED"/>
    <property type="match status" value="1"/>
</dbReference>
<gene>
    <name evidence="2" type="ORF">JOC95_003840</name>
</gene>
<keyword evidence="3" id="KW-1185">Reference proteome</keyword>
<protein>
    <submittedName>
        <fullName evidence="2">RimJ/RimL family protein N-acetyltransferase</fullName>
    </submittedName>
</protein>
<dbReference type="SUPFAM" id="SSF55729">
    <property type="entry name" value="Acyl-CoA N-acyltransferases (Nat)"/>
    <property type="match status" value="1"/>
</dbReference>
<reference evidence="2 3" key="1">
    <citation type="submission" date="2021-01" db="EMBL/GenBank/DDBJ databases">
        <title>Genomic Encyclopedia of Type Strains, Phase IV (KMG-IV): sequencing the most valuable type-strain genomes for metagenomic binning, comparative biology and taxonomic classification.</title>
        <authorList>
            <person name="Goeker M."/>
        </authorList>
    </citation>
    <scope>NUCLEOTIDE SEQUENCE [LARGE SCALE GENOMIC DNA]</scope>
    <source>
        <strain evidence="2 3">DSM 25879</strain>
    </source>
</reference>
<dbReference type="RefSeq" id="WP_338083123.1">
    <property type="nucleotide sequence ID" value="NZ_JAFBED010000012.1"/>
</dbReference>
<dbReference type="Pfam" id="PF13302">
    <property type="entry name" value="Acetyltransf_3"/>
    <property type="match status" value="1"/>
</dbReference>
<dbReference type="InterPro" id="IPR016181">
    <property type="entry name" value="Acyl_CoA_acyltransferase"/>
</dbReference>
<organism evidence="2 3">
    <name type="scientific">Sutcliffiella tianshenii</name>
    <dbReference type="NCBI Taxonomy" id="1463404"/>
    <lineage>
        <taxon>Bacteria</taxon>
        <taxon>Bacillati</taxon>
        <taxon>Bacillota</taxon>
        <taxon>Bacilli</taxon>
        <taxon>Bacillales</taxon>
        <taxon>Bacillaceae</taxon>
        <taxon>Sutcliffiella</taxon>
    </lineage>
</organism>
<dbReference type="InterPro" id="IPR000182">
    <property type="entry name" value="GNAT_dom"/>
</dbReference>
<dbReference type="EMBL" id="JAFBED010000012">
    <property type="protein sequence ID" value="MBM7621932.1"/>
    <property type="molecule type" value="Genomic_DNA"/>
</dbReference>
<sequence>MLTTLKTERLILRPVHIDDAERIEELASDYELAKTTLNVPHPYQEGGGKEFVEVFSKKETLVLFAMVEKESDSLIGLININLTPAYERGELGYWVGRPYWGKGFGTEAAQAVTEYGFEELKLNKIFAGAYSDNPGSWRIMEKLGMTHEGTWRQHAKRFGRYIDLTYYGLLREDYEKAKAGE</sequence>
<evidence type="ECO:0000313" key="3">
    <source>
        <dbReference type="Proteomes" id="UP000737402"/>
    </source>
</evidence>
<name>A0ABS2P5M2_9BACI</name>
<feature type="domain" description="N-acetyltransferase" evidence="1">
    <location>
        <begin position="10"/>
        <end position="167"/>
    </location>
</feature>
<evidence type="ECO:0000313" key="2">
    <source>
        <dbReference type="EMBL" id="MBM7621932.1"/>
    </source>
</evidence>
<evidence type="ECO:0000259" key="1">
    <source>
        <dbReference type="PROSITE" id="PS51186"/>
    </source>
</evidence>
<proteinExistence type="predicted"/>
<comment type="caution">
    <text evidence="2">The sequence shown here is derived from an EMBL/GenBank/DDBJ whole genome shotgun (WGS) entry which is preliminary data.</text>
</comment>
<dbReference type="Gene3D" id="3.40.630.30">
    <property type="match status" value="1"/>
</dbReference>